<accession>A0A6P7TBY8</accession>
<gene>
    <name evidence="3 4" type="primary">LOC115221536</name>
</gene>
<organism evidence="2 3">
    <name type="scientific">Octopus sinensis</name>
    <name type="common">East Asian common octopus</name>
    <dbReference type="NCBI Taxonomy" id="2607531"/>
    <lineage>
        <taxon>Eukaryota</taxon>
        <taxon>Metazoa</taxon>
        <taxon>Spiralia</taxon>
        <taxon>Lophotrochozoa</taxon>
        <taxon>Mollusca</taxon>
        <taxon>Cephalopoda</taxon>
        <taxon>Coleoidea</taxon>
        <taxon>Octopodiformes</taxon>
        <taxon>Octopoda</taxon>
        <taxon>Incirrata</taxon>
        <taxon>Octopodidae</taxon>
        <taxon>Octopus</taxon>
    </lineage>
</organism>
<dbReference type="KEGG" id="osn:115221536"/>
<dbReference type="RefSeq" id="XP_029647597.1">
    <property type="nucleotide sequence ID" value="XM_029791737.2"/>
</dbReference>
<evidence type="ECO:0000313" key="3">
    <source>
        <dbReference type="RefSeq" id="XP_029647597.1"/>
    </source>
</evidence>
<keyword evidence="2" id="KW-1185">Reference proteome</keyword>
<feature type="region of interest" description="Disordered" evidence="1">
    <location>
        <begin position="1"/>
        <end position="58"/>
    </location>
</feature>
<protein>
    <submittedName>
        <fullName evidence="3 4">Uncharacterized protein LOC115221536</fullName>
    </submittedName>
</protein>
<proteinExistence type="predicted"/>
<evidence type="ECO:0000313" key="2">
    <source>
        <dbReference type="Proteomes" id="UP000515154"/>
    </source>
</evidence>
<feature type="compositionally biased region" description="Basic and acidic residues" evidence="1">
    <location>
        <begin position="34"/>
        <end position="57"/>
    </location>
</feature>
<evidence type="ECO:0000256" key="1">
    <source>
        <dbReference type="SAM" id="MobiDB-lite"/>
    </source>
</evidence>
<dbReference type="RefSeq" id="XP_036366676.1">
    <property type="nucleotide sequence ID" value="XM_036510783.1"/>
</dbReference>
<dbReference type="Proteomes" id="UP000515154">
    <property type="component" value="Linkage group LG18"/>
</dbReference>
<name>A0A6P7TBY8_9MOLL</name>
<feature type="compositionally biased region" description="Basic and acidic residues" evidence="1">
    <location>
        <begin position="1"/>
        <end position="13"/>
    </location>
</feature>
<sequence>MSYESADGHDKDFPGLYRPSTGIDSASIGEDDNERQSKKKDTDKKKKESRKEKKDKGYMMFEEEDSEEEQLVNMEDIKSPSKIKRPTFRFPKKDIFPKSKEKVNKINNVIF</sequence>
<reference evidence="3 4" key="1">
    <citation type="submission" date="2025-08" db="UniProtKB">
        <authorList>
            <consortium name="RefSeq"/>
        </authorList>
    </citation>
    <scope>IDENTIFICATION</scope>
</reference>
<evidence type="ECO:0000313" key="4">
    <source>
        <dbReference type="RefSeq" id="XP_036366676.1"/>
    </source>
</evidence>
<dbReference type="AlphaFoldDB" id="A0A6P7TBY8"/>